<gene>
    <name evidence="1" type="ORF">GCK32_003020</name>
</gene>
<dbReference type="EMBL" id="WIXE01023575">
    <property type="protein sequence ID" value="KAK5966361.1"/>
    <property type="molecule type" value="Genomic_DNA"/>
</dbReference>
<reference evidence="1 2" key="1">
    <citation type="submission" date="2019-10" db="EMBL/GenBank/DDBJ databases">
        <title>Assembly and Annotation for the nematode Trichostrongylus colubriformis.</title>
        <authorList>
            <person name="Martin J."/>
        </authorList>
    </citation>
    <scope>NUCLEOTIDE SEQUENCE [LARGE SCALE GENOMIC DNA]</scope>
    <source>
        <strain evidence="1">G859</strain>
        <tissue evidence="1">Whole worm</tissue>
    </source>
</reference>
<proteinExistence type="predicted"/>
<evidence type="ECO:0000313" key="1">
    <source>
        <dbReference type="EMBL" id="KAK5966361.1"/>
    </source>
</evidence>
<accession>A0AAN8IBA5</accession>
<comment type="caution">
    <text evidence="1">The sequence shown here is derived from an EMBL/GenBank/DDBJ whole genome shotgun (WGS) entry which is preliminary data.</text>
</comment>
<dbReference type="AlphaFoldDB" id="A0AAN8IBA5"/>
<evidence type="ECO:0000313" key="2">
    <source>
        <dbReference type="Proteomes" id="UP001331761"/>
    </source>
</evidence>
<keyword evidence="2" id="KW-1185">Reference proteome</keyword>
<organism evidence="1 2">
    <name type="scientific">Trichostrongylus colubriformis</name>
    <name type="common">Black scour worm</name>
    <dbReference type="NCBI Taxonomy" id="6319"/>
    <lineage>
        <taxon>Eukaryota</taxon>
        <taxon>Metazoa</taxon>
        <taxon>Ecdysozoa</taxon>
        <taxon>Nematoda</taxon>
        <taxon>Chromadorea</taxon>
        <taxon>Rhabditida</taxon>
        <taxon>Rhabditina</taxon>
        <taxon>Rhabditomorpha</taxon>
        <taxon>Strongyloidea</taxon>
        <taxon>Trichostrongylidae</taxon>
        <taxon>Trichostrongylus</taxon>
    </lineage>
</organism>
<protein>
    <submittedName>
        <fullName evidence="1">Uncharacterized protein</fullName>
    </submittedName>
</protein>
<dbReference type="Proteomes" id="UP001331761">
    <property type="component" value="Unassembled WGS sequence"/>
</dbReference>
<name>A0AAN8IBA5_TRICO</name>
<sequence>MILSGRSEILLRWRVGGDERQFIASALINFVFTLQNRLFLCSGFAQIFSVLEYSCWSCSTITSLLINVRTDFIDWAESLVDVLVCSVVPWSLLKKRIFHLVLINGSIHYFYVIKISRYCHSVSTVGC</sequence>